<dbReference type="SUPFAM" id="SSF143414">
    <property type="entry name" value="CcmK-like"/>
    <property type="match status" value="2"/>
</dbReference>
<dbReference type="EMBL" id="CM001022">
    <property type="protein sequence ID" value="EFQ22470.1"/>
    <property type="molecule type" value="Genomic_DNA"/>
</dbReference>
<dbReference type="InterPro" id="IPR037233">
    <property type="entry name" value="CcmK-like_sf"/>
</dbReference>
<gene>
    <name evidence="5" type="ORF">Apau_0029</name>
</gene>
<keyword evidence="2" id="KW-1283">Bacterial microcompartment</keyword>
<dbReference type="GO" id="GO:0031469">
    <property type="term" value="C:bacterial microcompartment"/>
    <property type="evidence" value="ECO:0007669"/>
    <property type="project" value="UniProtKB-SubCell"/>
</dbReference>
<dbReference type="HOGENOM" id="CLU_115793_0_0_0"/>
<dbReference type="InterPro" id="IPR011238">
    <property type="entry name" value="Micro_shell_prot_PduT"/>
</dbReference>
<evidence type="ECO:0000313" key="5">
    <source>
        <dbReference type="EMBL" id="EFQ22470.1"/>
    </source>
</evidence>
<dbReference type="PaxDb" id="584708-Apau_0029"/>
<evidence type="ECO:0000256" key="2">
    <source>
        <dbReference type="ARBA" id="ARBA00024446"/>
    </source>
</evidence>
<dbReference type="InterPro" id="IPR000249">
    <property type="entry name" value="BMC_dom"/>
</dbReference>
<dbReference type="OrthoDB" id="9791973at2"/>
<comment type="subcellular location">
    <subcellularLocation>
        <location evidence="1">Bacterial microcompartment</location>
    </subcellularLocation>
</comment>
<dbReference type="InterPro" id="IPR044872">
    <property type="entry name" value="CcmK/CsoS1_BMC"/>
</dbReference>
<evidence type="ECO:0000256" key="1">
    <source>
        <dbReference type="ARBA" id="ARBA00024322"/>
    </source>
</evidence>
<dbReference type="AlphaFoldDB" id="E3CVB3"/>
<dbReference type="PANTHER" id="PTHR33941">
    <property type="entry name" value="PROPANEDIOL UTILIZATION PROTEIN PDUA"/>
    <property type="match status" value="1"/>
</dbReference>
<dbReference type="SMART" id="SM00877">
    <property type="entry name" value="BMC"/>
    <property type="match status" value="2"/>
</dbReference>
<evidence type="ECO:0000259" key="4">
    <source>
        <dbReference type="PROSITE" id="PS51930"/>
    </source>
</evidence>
<dbReference type="Proteomes" id="UP000005096">
    <property type="component" value="Chromosome"/>
</dbReference>
<comment type="similarity">
    <text evidence="3">Belongs to the bacterial microcompartments protein family.</text>
</comment>
<feature type="domain" description="BMC" evidence="4">
    <location>
        <begin position="4"/>
        <end position="86"/>
    </location>
</feature>
<dbReference type="CDD" id="cd07054">
    <property type="entry name" value="BMC_PduT_repeat2"/>
    <property type="match status" value="1"/>
</dbReference>
<sequence>MDKALAVVELISVARGVAAADEMLKGGDVTLHVSCSVCPGKYLIVAGGQVGAVKSALKTGLAAGAEAVTDSLLLPNAHPDLFPALSGATDPGALASLGVVETMSGPAAVEGADAAAKAARVRLLEIRLGRGLGAKALFSFTGDVSEVRTAAKAAENLIAPKGLLVDLTVIPRPHKDLLPFVV</sequence>
<dbReference type="eggNOG" id="COG4577">
    <property type="taxonomic scope" value="Bacteria"/>
</dbReference>
<dbReference type="CDD" id="cd07053">
    <property type="entry name" value="BMC_PduT_repeat1"/>
    <property type="match status" value="1"/>
</dbReference>
<evidence type="ECO:0000313" key="6">
    <source>
        <dbReference type="Proteomes" id="UP000005096"/>
    </source>
</evidence>
<dbReference type="InterPro" id="IPR050575">
    <property type="entry name" value="BMC_shell"/>
</dbReference>
<keyword evidence="6" id="KW-1185">Reference proteome</keyword>
<accession>E3CVB3</accession>
<dbReference type="RefSeq" id="WP_006299607.1">
    <property type="nucleotide sequence ID" value="NZ_CM001022.1"/>
</dbReference>
<dbReference type="PIRSF" id="PIRSF034834">
    <property type="entry name" value="PduT"/>
    <property type="match status" value="1"/>
</dbReference>
<reference evidence="5 6" key="1">
    <citation type="journal article" date="2010" name="Stand. Genomic Sci.">
        <title>Non-contiguous finished genome sequence of Aminomonas paucivorans type strain (GLU-3).</title>
        <authorList>
            <person name="Pitluck S."/>
            <person name="Yasawong M."/>
            <person name="Held B."/>
            <person name="Lapidus A."/>
            <person name="Nolan M."/>
            <person name="Copeland A."/>
            <person name="Lucas S."/>
            <person name="Del Rio T.G."/>
            <person name="Tice H."/>
            <person name="Cheng J.F."/>
            <person name="Chertkov O."/>
            <person name="Goodwin L."/>
            <person name="Tapia R."/>
            <person name="Han C."/>
            <person name="Liolios K."/>
            <person name="Ivanova N."/>
            <person name="Mavromatis K."/>
            <person name="Ovchinnikova G."/>
            <person name="Pati A."/>
            <person name="Chen A."/>
            <person name="Palaniappan K."/>
            <person name="Land M."/>
            <person name="Hauser L."/>
            <person name="Chang Y.J."/>
            <person name="Jeffries C.D."/>
            <person name="Pukall R."/>
            <person name="Spring S."/>
            <person name="Rohde M."/>
            <person name="Sikorski J."/>
            <person name="Goker M."/>
            <person name="Woyke T."/>
            <person name="Bristow J."/>
            <person name="Eisen J.A."/>
            <person name="Markowitz V."/>
            <person name="Hugenholtz P."/>
            <person name="Kyrpides N.C."/>
            <person name="Klenk H.P."/>
        </authorList>
    </citation>
    <scope>NUCLEOTIDE SEQUENCE [LARGE SCALE GENOMIC DNA]</scope>
    <source>
        <strain evidence="5 6">DSM 12260</strain>
    </source>
</reference>
<name>E3CVB3_9BACT</name>
<dbReference type="Gene3D" id="3.30.70.1710">
    <property type="match status" value="2"/>
</dbReference>
<organism evidence="5 6">
    <name type="scientific">Aminomonas paucivorans DSM 12260</name>
    <dbReference type="NCBI Taxonomy" id="584708"/>
    <lineage>
        <taxon>Bacteria</taxon>
        <taxon>Thermotogati</taxon>
        <taxon>Synergistota</taxon>
        <taxon>Synergistia</taxon>
        <taxon>Synergistales</taxon>
        <taxon>Synergistaceae</taxon>
        <taxon>Aminomonas</taxon>
    </lineage>
</organism>
<proteinExistence type="inferred from homology"/>
<dbReference type="PANTHER" id="PTHR33941:SF11">
    <property type="entry name" value="BACTERIAL MICROCOMPARTMENT SHELL PROTEIN PDUJ"/>
    <property type="match status" value="1"/>
</dbReference>
<dbReference type="STRING" id="584708.Apau_0029"/>
<evidence type="ECO:0000256" key="3">
    <source>
        <dbReference type="PROSITE-ProRule" id="PRU01278"/>
    </source>
</evidence>
<feature type="domain" description="BMC" evidence="4">
    <location>
        <begin position="96"/>
        <end position="182"/>
    </location>
</feature>
<dbReference type="Pfam" id="PF00936">
    <property type="entry name" value="BMC"/>
    <property type="match status" value="2"/>
</dbReference>
<dbReference type="PROSITE" id="PS51930">
    <property type="entry name" value="BMC_2"/>
    <property type="match status" value="2"/>
</dbReference>
<protein>
    <submittedName>
        <fullName evidence="5">Microcompartments protein</fullName>
    </submittedName>
</protein>